<accession>A0A645HTC7</accession>
<keyword evidence="1" id="KW-0812">Transmembrane</keyword>
<name>A0A645HTC7_9ZZZZ</name>
<feature type="domain" description="DUF112" evidence="2">
    <location>
        <begin position="1"/>
        <end position="92"/>
    </location>
</feature>
<reference evidence="3" key="1">
    <citation type="submission" date="2019-08" db="EMBL/GenBank/DDBJ databases">
        <authorList>
            <person name="Kucharzyk K."/>
            <person name="Murdoch R.W."/>
            <person name="Higgins S."/>
            <person name="Loffler F."/>
        </authorList>
    </citation>
    <scope>NUCLEOTIDE SEQUENCE</scope>
</reference>
<dbReference type="InterPro" id="IPR002823">
    <property type="entry name" value="DUF112_TM"/>
</dbReference>
<evidence type="ECO:0000259" key="2">
    <source>
        <dbReference type="Pfam" id="PF01970"/>
    </source>
</evidence>
<feature type="transmembrane region" description="Helical" evidence="1">
    <location>
        <begin position="117"/>
        <end position="141"/>
    </location>
</feature>
<dbReference type="PANTHER" id="PTHR35342:SF5">
    <property type="entry name" value="TRICARBOXYLIC TRANSPORT PROTEIN"/>
    <property type="match status" value="1"/>
</dbReference>
<dbReference type="AlphaFoldDB" id="A0A645HTC7"/>
<dbReference type="PANTHER" id="PTHR35342">
    <property type="entry name" value="TRICARBOXYLIC TRANSPORT PROTEIN"/>
    <property type="match status" value="1"/>
</dbReference>
<feature type="transmembrane region" description="Helical" evidence="1">
    <location>
        <begin position="40"/>
        <end position="60"/>
    </location>
</feature>
<comment type="caution">
    <text evidence="3">The sequence shown here is derived from an EMBL/GenBank/DDBJ whole genome shotgun (WGS) entry which is preliminary data.</text>
</comment>
<keyword evidence="1" id="KW-0472">Membrane</keyword>
<feature type="transmembrane region" description="Helical" evidence="1">
    <location>
        <begin position="12"/>
        <end position="34"/>
    </location>
</feature>
<dbReference type="EMBL" id="VSSQ01099612">
    <property type="protein sequence ID" value="MPN42110.1"/>
    <property type="molecule type" value="Genomic_DNA"/>
</dbReference>
<evidence type="ECO:0000256" key="1">
    <source>
        <dbReference type="SAM" id="Phobius"/>
    </source>
</evidence>
<keyword evidence="1" id="KW-1133">Transmembrane helix</keyword>
<evidence type="ECO:0000313" key="3">
    <source>
        <dbReference type="EMBL" id="MPN42110.1"/>
    </source>
</evidence>
<gene>
    <name evidence="3" type="ORF">SDC9_189666</name>
</gene>
<proteinExistence type="predicted"/>
<protein>
    <recommendedName>
        <fullName evidence="2">DUF112 domain-containing protein</fullName>
    </recommendedName>
</protein>
<organism evidence="3">
    <name type="scientific">bioreactor metagenome</name>
    <dbReference type="NCBI Taxonomy" id="1076179"/>
    <lineage>
        <taxon>unclassified sequences</taxon>
        <taxon>metagenomes</taxon>
        <taxon>ecological metagenomes</taxon>
    </lineage>
</organism>
<sequence length="158" mass="17407">MFNRNPQTVYGLFFGLIVAQFFILLIGLFGAPIYAKVTKVPTNILIPIVGSLCILGAYTYRNLAFDNFLIIFFGIIGYYMTKANIPMAPFVLAFVLGKNTEIHFRRSMLLTGGNLSSVAFTPLAIALLAIDLIFLISPFWGEIKGLIKKDKDKGAASC</sequence>
<dbReference type="Pfam" id="PF01970">
    <property type="entry name" value="TctA"/>
    <property type="match status" value="1"/>
</dbReference>
<feature type="transmembrane region" description="Helical" evidence="1">
    <location>
        <begin position="67"/>
        <end position="97"/>
    </location>
</feature>